<organism evidence="5 6">
    <name type="scientific">Cryptolaemus montrouzieri</name>
    <dbReference type="NCBI Taxonomy" id="559131"/>
    <lineage>
        <taxon>Eukaryota</taxon>
        <taxon>Metazoa</taxon>
        <taxon>Ecdysozoa</taxon>
        <taxon>Arthropoda</taxon>
        <taxon>Hexapoda</taxon>
        <taxon>Insecta</taxon>
        <taxon>Pterygota</taxon>
        <taxon>Neoptera</taxon>
        <taxon>Endopterygota</taxon>
        <taxon>Coleoptera</taxon>
        <taxon>Polyphaga</taxon>
        <taxon>Cucujiformia</taxon>
        <taxon>Coccinelloidea</taxon>
        <taxon>Coccinellidae</taxon>
        <taxon>Scymninae</taxon>
        <taxon>Scymnini</taxon>
        <taxon>Cryptolaemus</taxon>
    </lineage>
</organism>
<dbReference type="Gene3D" id="2.10.25.10">
    <property type="entry name" value="Laminin"/>
    <property type="match status" value="1"/>
</dbReference>
<accession>A0ABD2NBW9</accession>
<dbReference type="AlphaFoldDB" id="A0ABD2NBW9"/>
<dbReference type="Pfam" id="PF01826">
    <property type="entry name" value="TIL"/>
    <property type="match status" value="1"/>
</dbReference>
<proteinExistence type="predicted"/>
<dbReference type="InterPro" id="IPR002919">
    <property type="entry name" value="TIL_dom"/>
</dbReference>
<evidence type="ECO:0000256" key="3">
    <source>
        <dbReference type="SAM" id="SignalP"/>
    </source>
</evidence>
<dbReference type="EMBL" id="JABFTP020000083">
    <property type="protein sequence ID" value="KAL3275997.1"/>
    <property type="molecule type" value="Genomic_DNA"/>
</dbReference>
<dbReference type="GO" id="GO:0030414">
    <property type="term" value="F:peptidase inhibitor activity"/>
    <property type="evidence" value="ECO:0007669"/>
    <property type="project" value="UniProtKB-KW"/>
</dbReference>
<keyword evidence="3" id="KW-0732">Signal</keyword>
<name>A0ABD2NBW9_9CUCU</name>
<dbReference type="InterPro" id="IPR036084">
    <property type="entry name" value="Ser_inhib-like_sf"/>
</dbReference>
<feature type="domain" description="TIL" evidence="4">
    <location>
        <begin position="23"/>
        <end position="77"/>
    </location>
</feature>
<dbReference type="Proteomes" id="UP001516400">
    <property type="component" value="Unassembled WGS sequence"/>
</dbReference>
<comment type="caution">
    <text evidence="5">The sequence shown here is derived from an EMBL/GenBank/DDBJ whole genome shotgun (WGS) entry which is preliminary data.</text>
</comment>
<evidence type="ECO:0000256" key="2">
    <source>
        <dbReference type="ARBA" id="ARBA00023157"/>
    </source>
</evidence>
<protein>
    <recommendedName>
        <fullName evidence="4">TIL domain-containing protein</fullName>
    </recommendedName>
</protein>
<feature type="chain" id="PRO_5044803843" description="TIL domain-containing protein" evidence="3">
    <location>
        <begin position="20"/>
        <end position="80"/>
    </location>
</feature>
<keyword evidence="1" id="KW-0646">Protease inhibitor</keyword>
<evidence type="ECO:0000313" key="6">
    <source>
        <dbReference type="Proteomes" id="UP001516400"/>
    </source>
</evidence>
<dbReference type="CDD" id="cd19941">
    <property type="entry name" value="TIL"/>
    <property type="match status" value="1"/>
</dbReference>
<reference evidence="5 6" key="1">
    <citation type="journal article" date="2021" name="BMC Biol.">
        <title>Horizontally acquired antibacterial genes associated with adaptive radiation of ladybird beetles.</title>
        <authorList>
            <person name="Li H.S."/>
            <person name="Tang X.F."/>
            <person name="Huang Y.H."/>
            <person name="Xu Z.Y."/>
            <person name="Chen M.L."/>
            <person name="Du X.Y."/>
            <person name="Qiu B.Y."/>
            <person name="Chen P.T."/>
            <person name="Zhang W."/>
            <person name="Slipinski A."/>
            <person name="Escalona H.E."/>
            <person name="Waterhouse R.M."/>
            <person name="Zwick A."/>
            <person name="Pang H."/>
        </authorList>
    </citation>
    <scope>NUCLEOTIDE SEQUENCE [LARGE SCALE GENOMIC DNA]</scope>
    <source>
        <strain evidence="5">SYSU2018</strain>
    </source>
</reference>
<feature type="signal peptide" evidence="3">
    <location>
        <begin position="1"/>
        <end position="19"/>
    </location>
</feature>
<sequence>MYYCPLFVLIVVCVGFSSQDPVCGTNEIYDKCGSTCVATCQNRQFAHCSPDCVPDCYCKSNYIRDEDSKKCVLVRDCPRY</sequence>
<dbReference type="PANTHER" id="PTHR23259">
    <property type="entry name" value="RIDDLE"/>
    <property type="match status" value="1"/>
</dbReference>
<evidence type="ECO:0000256" key="1">
    <source>
        <dbReference type="ARBA" id="ARBA00022690"/>
    </source>
</evidence>
<evidence type="ECO:0000313" key="5">
    <source>
        <dbReference type="EMBL" id="KAL3275997.1"/>
    </source>
</evidence>
<keyword evidence="2" id="KW-1015">Disulfide bond</keyword>
<dbReference type="PANTHER" id="PTHR23259:SF70">
    <property type="entry name" value="ACCESSORY GLAND PROTEIN ACP62F-RELATED"/>
    <property type="match status" value="1"/>
</dbReference>
<gene>
    <name evidence="5" type="ORF">HHI36_020728</name>
</gene>
<keyword evidence="6" id="KW-1185">Reference proteome</keyword>
<dbReference type="InterPro" id="IPR051368">
    <property type="entry name" value="SerProtInhib-TIL_Domain"/>
</dbReference>
<evidence type="ECO:0000259" key="4">
    <source>
        <dbReference type="Pfam" id="PF01826"/>
    </source>
</evidence>
<dbReference type="SUPFAM" id="SSF57567">
    <property type="entry name" value="Serine protease inhibitors"/>
    <property type="match status" value="1"/>
</dbReference>